<dbReference type="IntAct" id="A0A1D6MUR6">
    <property type="interactions" value="3"/>
</dbReference>
<sequence>MLLLELVATDTTCILHSLLCSPPLSFLSHSPHYMAAPVLLTIPTMDEEGAPPPAPASPSRTPPQQEPKPAVLRWRPPVRVTSEFDSERRLFSHRLSCRVLDGLAKLRLRISHGAGGGGILWGPTDVGLLARNFSVVVDPATRGAVLRGAADLAGSLRLRASHNTKNCQTGEQSYYIHVGCSALCLSMSCNYEYDKSIVSCIQLDRCFQFKYHSVKEQQGEVAITANLRDSPCKIELSSLVPPNGPPRATFFFPNGEVSIKEKILDERDRILSVNGLVKSRVLHGVCTAVYNDNVMSIKYRYKDDEVSFIPSISLPSNSLSFAFKRQLTPLDKLSYWYNFDTNYWGAIYKHKAHKHLKWKAGYESDNRLGWASLWVGDAGGSTKEAPLKAKIHLTLKVPQDNIQNSVVVFHVKKRWDF</sequence>
<accession>A0A1D6MUR6</accession>
<evidence type="ECO:0000256" key="1">
    <source>
        <dbReference type="SAM" id="MobiDB-lite"/>
    </source>
</evidence>
<organism evidence="2">
    <name type="scientific">Zea mays</name>
    <name type="common">Maize</name>
    <dbReference type="NCBI Taxonomy" id="4577"/>
    <lineage>
        <taxon>Eukaryota</taxon>
        <taxon>Viridiplantae</taxon>
        <taxon>Streptophyta</taxon>
        <taxon>Embryophyta</taxon>
        <taxon>Tracheophyta</taxon>
        <taxon>Spermatophyta</taxon>
        <taxon>Magnoliopsida</taxon>
        <taxon>Liliopsida</taxon>
        <taxon>Poales</taxon>
        <taxon>Poaceae</taxon>
        <taxon>PACMAD clade</taxon>
        <taxon>Panicoideae</taxon>
        <taxon>Andropogonodae</taxon>
        <taxon>Andropogoneae</taxon>
        <taxon>Tripsacinae</taxon>
        <taxon>Zea</taxon>
    </lineage>
</organism>
<name>A0A1D6MUR6_MAIZE</name>
<gene>
    <name evidence="2" type="ORF">ZEAMMB73_Zm00001d041179</name>
</gene>
<dbReference type="ExpressionAtlas" id="A0A1D6MUR6">
    <property type="expression patterns" value="baseline and differential"/>
</dbReference>
<proteinExistence type="predicted"/>
<dbReference type="AlphaFoldDB" id="A0A1D6MUR6"/>
<dbReference type="EMBL" id="CM007649">
    <property type="protein sequence ID" value="ONM32581.1"/>
    <property type="molecule type" value="Genomic_DNA"/>
</dbReference>
<dbReference type="eggNOG" id="ENOG502QQCE">
    <property type="taxonomic scope" value="Eukaryota"/>
</dbReference>
<dbReference type="STRING" id="4577.A0A1D6MUR6"/>
<dbReference type="PANTHER" id="PTHR35484:SF1">
    <property type="entry name" value="OUTER ENVELOPE PORE PROTEIN 37 CHLOROPLASTIC"/>
    <property type="match status" value="1"/>
</dbReference>
<dbReference type="InParanoid" id="A0A1D6MUR6"/>
<dbReference type="InterPro" id="IPR038951">
    <property type="entry name" value="OEP37-like"/>
</dbReference>
<evidence type="ECO:0000313" key="2">
    <source>
        <dbReference type="EMBL" id="ONM32581.1"/>
    </source>
</evidence>
<protein>
    <submittedName>
        <fullName evidence="2">Outer envelope pore protein 37 chloroplastic</fullName>
    </submittedName>
</protein>
<dbReference type="PaxDb" id="4577-GRMZM2G047042_P03"/>
<dbReference type="PANTHER" id="PTHR35484">
    <property type="entry name" value="OUTER ENVELOPE PORE PROTEIN 37, CHLOROPLASTIC"/>
    <property type="match status" value="1"/>
</dbReference>
<feature type="compositionally biased region" description="Pro residues" evidence="1">
    <location>
        <begin position="50"/>
        <end position="66"/>
    </location>
</feature>
<reference evidence="2" key="1">
    <citation type="submission" date="2015-12" db="EMBL/GenBank/DDBJ databases">
        <title>Update maize B73 reference genome by single molecule sequencing technologies.</title>
        <authorList>
            <consortium name="Maize Genome Sequencing Project"/>
            <person name="Ware D."/>
        </authorList>
    </citation>
    <scope>NUCLEOTIDE SEQUENCE [LARGE SCALE GENOMIC DNA]</scope>
    <source>
        <tissue evidence="2">Seedling</tissue>
    </source>
</reference>
<dbReference type="GO" id="GO:0006812">
    <property type="term" value="P:monoatomic cation transport"/>
    <property type="evidence" value="ECO:0007669"/>
    <property type="project" value="InterPro"/>
</dbReference>
<dbReference type="GO" id="GO:0005216">
    <property type="term" value="F:monoatomic ion channel activity"/>
    <property type="evidence" value="ECO:0007669"/>
    <property type="project" value="InterPro"/>
</dbReference>
<feature type="region of interest" description="Disordered" evidence="1">
    <location>
        <begin position="44"/>
        <end position="71"/>
    </location>
</feature>